<proteinExistence type="predicted"/>
<dbReference type="EMBL" id="JAKELL010000076">
    <property type="protein sequence ID" value="KAH8984451.1"/>
    <property type="molecule type" value="Genomic_DNA"/>
</dbReference>
<feature type="transmembrane region" description="Helical" evidence="2">
    <location>
        <begin position="89"/>
        <end position="110"/>
    </location>
</feature>
<evidence type="ECO:0000313" key="4">
    <source>
        <dbReference type="EMBL" id="KAH8984451.1"/>
    </source>
</evidence>
<keyword evidence="2" id="KW-0812">Transmembrane</keyword>
<organism evidence="4 5">
    <name type="scientific">Lactarius akahatsu</name>
    <dbReference type="NCBI Taxonomy" id="416441"/>
    <lineage>
        <taxon>Eukaryota</taxon>
        <taxon>Fungi</taxon>
        <taxon>Dikarya</taxon>
        <taxon>Basidiomycota</taxon>
        <taxon>Agaricomycotina</taxon>
        <taxon>Agaricomycetes</taxon>
        <taxon>Russulales</taxon>
        <taxon>Russulaceae</taxon>
        <taxon>Lactarius</taxon>
    </lineage>
</organism>
<feature type="transmembrane region" description="Helical" evidence="2">
    <location>
        <begin position="122"/>
        <end position="143"/>
    </location>
</feature>
<reference evidence="4" key="1">
    <citation type="submission" date="2022-01" db="EMBL/GenBank/DDBJ databases">
        <title>Comparative genomics reveals a dynamic genome evolution in the ectomycorrhizal milk-cap (Lactarius) mushrooms.</title>
        <authorList>
            <consortium name="DOE Joint Genome Institute"/>
            <person name="Lebreton A."/>
            <person name="Tang N."/>
            <person name="Kuo A."/>
            <person name="LaButti K."/>
            <person name="Drula E."/>
            <person name="Barry K."/>
            <person name="Clum A."/>
            <person name="Lipzen A."/>
            <person name="Mousain D."/>
            <person name="Ng V."/>
            <person name="Wang R."/>
            <person name="Wang X."/>
            <person name="Dai Y."/>
            <person name="Henrissat B."/>
            <person name="Grigoriev I.V."/>
            <person name="Guerin-Laguette A."/>
            <person name="Yu F."/>
            <person name="Martin F.M."/>
        </authorList>
    </citation>
    <scope>NUCLEOTIDE SEQUENCE</scope>
    <source>
        <strain evidence="4">QP</strain>
    </source>
</reference>
<protein>
    <recommendedName>
        <fullName evidence="3">DUF6533 domain-containing protein</fullName>
    </recommendedName>
</protein>
<feature type="region of interest" description="Disordered" evidence="1">
    <location>
        <begin position="305"/>
        <end position="329"/>
    </location>
</feature>
<dbReference type="Pfam" id="PF20151">
    <property type="entry name" value="DUF6533"/>
    <property type="match status" value="1"/>
</dbReference>
<feature type="transmembrane region" description="Helical" evidence="2">
    <location>
        <begin position="174"/>
        <end position="201"/>
    </location>
</feature>
<evidence type="ECO:0000259" key="3">
    <source>
        <dbReference type="Pfam" id="PF20151"/>
    </source>
</evidence>
<dbReference type="AlphaFoldDB" id="A0AAD4LDM3"/>
<evidence type="ECO:0000256" key="2">
    <source>
        <dbReference type="SAM" id="Phobius"/>
    </source>
</evidence>
<feature type="transmembrane region" description="Helical" evidence="2">
    <location>
        <begin position="247"/>
        <end position="265"/>
    </location>
</feature>
<dbReference type="InterPro" id="IPR045340">
    <property type="entry name" value="DUF6533"/>
</dbReference>
<keyword evidence="2" id="KW-0472">Membrane</keyword>
<evidence type="ECO:0000313" key="5">
    <source>
        <dbReference type="Proteomes" id="UP001201163"/>
    </source>
</evidence>
<keyword evidence="5" id="KW-1185">Reference proteome</keyword>
<feature type="domain" description="DUF6533" evidence="3">
    <location>
        <begin position="24"/>
        <end position="69"/>
    </location>
</feature>
<dbReference type="Proteomes" id="UP001201163">
    <property type="component" value="Unassembled WGS sequence"/>
</dbReference>
<gene>
    <name evidence="4" type="ORF">EDB92DRAFT_1488294</name>
</gene>
<accession>A0AAD4LDM3</accession>
<feature type="compositionally biased region" description="Polar residues" evidence="1">
    <location>
        <begin position="305"/>
        <end position="315"/>
    </location>
</feature>
<sequence>MEESFPGPLYLLVSCLEDLNIGRYSFVAAYSVCFYDWIISLDQEVAFIYPAPWNVVKAAYLCCRYYPLVVAPFQFWGLFADHEQRVCEAYYRVLFACTIPTILSAQFIMMLRTHAFSGRNKIVLAVLSITVLGLSSVIIWVIYEHLTMSLMFFVVKRTGCFPISDQPNFVPFAYYYHLGMISILTASFDGLNMIIVFWYCIRERGTIGPIGQSFLRQGVLVYVITTLLNMMTIGTTYSSQLLHDSKLIPWFAYILPSALSCRLVLMLRRIASPTETELRIEYSHMVNEALEMITVELHPEETSQDFLPSTSTYAQAQPPPDVYHNKHTR</sequence>
<feature type="transmembrane region" description="Helical" evidence="2">
    <location>
        <begin position="213"/>
        <end position="235"/>
    </location>
</feature>
<comment type="caution">
    <text evidence="4">The sequence shown here is derived from an EMBL/GenBank/DDBJ whole genome shotgun (WGS) entry which is preliminary data.</text>
</comment>
<name>A0AAD4LDM3_9AGAM</name>
<evidence type="ECO:0000256" key="1">
    <source>
        <dbReference type="SAM" id="MobiDB-lite"/>
    </source>
</evidence>
<keyword evidence="2" id="KW-1133">Transmembrane helix</keyword>